<evidence type="ECO:0000256" key="1">
    <source>
        <dbReference type="ARBA" id="ARBA00008779"/>
    </source>
</evidence>
<evidence type="ECO:0000256" key="3">
    <source>
        <dbReference type="ARBA" id="ARBA00022801"/>
    </source>
</evidence>
<evidence type="ECO:0000313" key="7">
    <source>
        <dbReference type="EMBL" id="ELP30517.1"/>
    </source>
</evidence>
<keyword evidence="3" id="KW-0378">Hydrolase</keyword>
<dbReference type="PROSITE" id="PS00149">
    <property type="entry name" value="SULFATASE_2"/>
    <property type="match status" value="1"/>
</dbReference>
<organism evidence="7 8">
    <name type="scientific">Rhodopirellula baltica SWK14</name>
    <dbReference type="NCBI Taxonomy" id="993516"/>
    <lineage>
        <taxon>Bacteria</taxon>
        <taxon>Pseudomonadati</taxon>
        <taxon>Planctomycetota</taxon>
        <taxon>Planctomycetia</taxon>
        <taxon>Pirellulales</taxon>
        <taxon>Pirellulaceae</taxon>
        <taxon>Rhodopirellula</taxon>
    </lineage>
</organism>
<dbReference type="EMBL" id="AMWG01000153">
    <property type="protein sequence ID" value="ELP30517.1"/>
    <property type="molecule type" value="Genomic_DNA"/>
</dbReference>
<evidence type="ECO:0000256" key="2">
    <source>
        <dbReference type="ARBA" id="ARBA00022723"/>
    </source>
</evidence>
<dbReference type="GO" id="GO:0046872">
    <property type="term" value="F:metal ion binding"/>
    <property type="evidence" value="ECO:0007669"/>
    <property type="project" value="UniProtKB-KW"/>
</dbReference>
<feature type="signal peptide" evidence="5">
    <location>
        <begin position="1"/>
        <end position="25"/>
    </location>
</feature>
<keyword evidence="5" id="KW-0732">Signal</keyword>
<evidence type="ECO:0000313" key="8">
    <source>
        <dbReference type="Proteomes" id="UP000010959"/>
    </source>
</evidence>
<dbReference type="PANTHER" id="PTHR42693:SF53">
    <property type="entry name" value="ENDO-4-O-SULFATASE"/>
    <property type="match status" value="1"/>
</dbReference>
<dbReference type="RefSeq" id="WP_007340137.1">
    <property type="nucleotide sequence ID" value="NZ_AMWG01000153.1"/>
</dbReference>
<dbReference type="InterPro" id="IPR000917">
    <property type="entry name" value="Sulfatase_N"/>
</dbReference>
<comment type="similarity">
    <text evidence="1">Belongs to the sulfatase family.</text>
</comment>
<dbReference type="InterPro" id="IPR017850">
    <property type="entry name" value="Alkaline_phosphatase_core_sf"/>
</dbReference>
<keyword evidence="2" id="KW-0479">Metal-binding</keyword>
<dbReference type="GO" id="GO:0004065">
    <property type="term" value="F:arylsulfatase activity"/>
    <property type="evidence" value="ECO:0007669"/>
    <property type="project" value="TreeGrafter"/>
</dbReference>
<sequence>MRSIAIALSVFFCLASALFNHSTCAAERPNFVIVLCDDLGYGDLECFGHPHIKTPNLNQLAATGIRLTNCYSAAPVCSPSRVGLLTGRSPNRAGVYDWIPEARNPRPDARDQVHMRDHEITIAQLLNDAGYATCMAGKWHCNSRFNDPAQPQPDDFGFDHYLATQNNAAPSHQFPENFVRNGKPIGKVDEFSCQFVVTEALQWLDRRSEKDQPFFLYLPFHEPHEPVASPEALVAQYRNVAVDEDEPQYFANVANVDAAVGRLVKGLEEIGKRDDTLIVFTSDNGPETLDRYRSANRSYGSPGPLRGMKLHTTEAGFRVPGIVNWPGEIEPGQTLDTVVSSLDLLPTFCRLAGASIPSDLKLDGTDVLPLLADPAAQRPKPLFWIYYNAINEQRVAMRDGKWKVLAKLNHGQFPKLQNISDQNADRARQAKLTDIQIFDVTQDINESTDVSSQDPERTKALERKLNAYYKELTAHSHVWPTPPKKATDASR</sequence>
<dbReference type="Gene3D" id="3.40.720.10">
    <property type="entry name" value="Alkaline Phosphatase, subunit A"/>
    <property type="match status" value="1"/>
</dbReference>
<dbReference type="PATRIC" id="fig|993516.3.peg.5936"/>
<keyword evidence="4" id="KW-0106">Calcium</keyword>
<accession>L7CA50</accession>
<dbReference type="PROSITE" id="PS00523">
    <property type="entry name" value="SULFATASE_1"/>
    <property type="match status" value="1"/>
</dbReference>
<dbReference type="InterPro" id="IPR024607">
    <property type="entry name" value="Sulfatase_CS"/>
</dbReference>
<comment type="caution">
    <text evidence="7">The sequence shown here is derived from an EMBL/GenBank/DDBJ whole genome shotgun (WGS) entry which is preliminary data.</text>
</comment>
<dbReference type="Pfam" id="PF00884">
    <property type="entry name" value="Sulfatase"/>
    <property type="match status" value="1"/>
</dbReference>
<dbReference type="FunFam" id="3.40.720.10:FF:000099">
    <property type="entry name" value="Arylsulphatase A"/>
    <property type="match status" value="1"/>
</dbReference>
<dbReference type="SUPFAM" id="SSF53649">
    <property type="entry name" value="Alkaline phosphatase-like"/>
    <property type="match status" value="1"/>
</dbReference>
<gene>
    <name evidence="7" type="ORF">RBSWK_05545</name>
</gene>
<dbReference type="AlphaFoldDB" id="L7CA50"/>
<feature type="domain" description="Sulfatase N-terminal" evidence="6">
    <location>
        <begin position="29"/>
        <end position="354"/>
    </location>
</feature>
<dbReference type="InterPro" id="IPR050738">
    <property type="entry name" value="Sulfatase"/>
</dbReference>
<feature type="chain" id="PRO_5003972164" evidence="5">
    <location>
        <begin position="26"/>
        <end position="491"/>
    </location>
</feature>
<protein>
    <submittedName>
        <fullName evidence="7">Arylsulfatase A</fullName>
    </submittedName>
</protein>
<dbReference type="Gene3D" id="3.30.1120.10">
    <property type="match status" value="1"/>
</dbReference>
<evidence type="ECO:0000259" key="6">
    <source>
        <dbReference type="Pfam" id="PF00884"/>
    </source>
</evidence>
<dbReference type="Proteomes" id="UP000010959">
    <property type="component" value="Unassembled WGS sequence"/>
</dbReference>
<dbReference type="PANTHER" id="PTHR42693">
    <property type="entry name" value="ARYLSULFATASE FAMILY MEMBER"/>
    <property type="match status" value="1"/>
</dbReference>
<evidence type="ECO:0000256" key="5">
    <source>
        <dbReference type="SAM" id="SignalP"/>
    </source>
</evidence>
<evidence type="ECO:0000256" key="4">
    <source>
        <dbReference type="ARBA" id="ARBA00022837"/>
    </source>
</evidence>
<reference evidence="7 8" key="1">
    <citation type="journal article" date="2013" name="Mar. Genomics">
        <title>Expression of sulfatases in Rhodopirellula baltica and the diversity of sulfatases in the genus Rhodopirellula.</title>
        <authorList>
            <person name="Wegner C.E."/>
            <person name="Richter-Heitmann T."/>
            <person name="Klindworth A."/>
            <person name="Klockow C."/>
            <person name="Richter M."/>
            <person name="Achstetter T."/>
            <person name="Glockner F.O."/>
            <person name="Harder J."/>
        </authorList>
    </citation>
    <scope>NUCLEOTIDE SEQUENCE [LARGE SCALE GENOMIC DNA]</scope>
    <source>
        <strain evidence="7 8">SWK14</strain>
    </source>
</reference>
<proteinExistence type="inferred from homology"/>
<name>L7CA50_RHOBT</name>